<comment type="caution">
    <text evidence="1">The sequence shown here is derived from an EMBL/GenBank/DDBJ whole genome shotgun (WGS) entry which is preliminary data.</text>
</comment>
<protein>
    <submittedName>
        <fullName evidence="1">Nucleoside 2-deoxyribosyltransferase</fullName>
    </submittedName>
</protein>
<evidence type="ECO:0000313" key="1">
    <source>
        <dbReference type="EMBL" id="RCI69051.1"/>
    </source>
</evidence>
<dbReference type="Proteomes" id="UP000253594">
    <property type="component" value="Unassembled WGS sequence"/>
</dbReference>
<name>A0A367LVL3_PSEAI</name>
<keyword evidence="1" id="KW-0808">Transferase</keyword>
<proteinExistence type="predicted"/>
<dbReference type="EMBL" id="QORE01003481">
    <property type="protein sequence ID" value="RCI69051.1"/>
    <property type="molecule type" value="Genomic_DNA"/>
</dbReference>
<reference evidence="1 2" key="1">
    <citation type="submission" date="2018-07" db="EMBL/GenBank/DDBJ databases">
        <title>Mechanisms of high-level aminoglycoside resistance among Gram-negative pathogens in Brazil.</title>
        <authorList>
            <person name="Ballaben A.S."/>
            <person name="Darini A.L.C."/>
            <person name="Doi Y."/>
        </authorList>
    </citation>
    <scope>NUCLEOTIDE SEQUENCE [LARGE SCALE GENOMIC DNA]</scope>
    <source>
        <strain evidence="1 2">B2-305</strain>
    </source>
</reference>
<sequence>LMLAVPATLVVGDAEQALRQLASRRHG</sequence>
<dbReference type="GO" id="GO:0016740">
    <property type="term" value="F:transferase activity"/>
    <property type="evidence" value="ECO:0007669"/>
    <property type="project" value="UniProtKB-KW"/>
</dbReference>
<dbReference type="AlphaFoldDB" id="A0A367LVL3"/>
<organism evidence="1 2">
    <name type="scientific">Pseudomonas aeruginosa</name>
    <dbReference type="NCBI Taxonomy" id="287"/>
    <lineage>
        <taxon>Bacteria</taxon>
        <taxon>Pseudomonadati</taxon>
        <taxon>Pseudomonadota</taxon>
        <taxon>Gammaproteobacteria</taxon>
        <taxon>Pseudomonadales</taxon>
        <taxon>Pseudomonadaceae</taxon>
        <taxon>Pseudomonas</taxon>
    </lineage>
</organism>
<feature type="non-terminal residue" evidence="1">
    <location>
        <position position="1"/>
    </location>
</feature>
<evidence type="ECO:0000313" key="2">
    <source>
        <dbReference type="Proteomes" id="UP000253594"/>
    </source>
</evidence>
<gene>
    <name evidence="1" type="ORF">DT376_41995</name>
</gene>
<accession>A0A367LVL3</accession>